<keyword evidence="3 7" id="KW-0479">Metal-binding</keyword>
<comment type="cofactor">
    <cofactor evidence="7">
        <name>Zn(2+)</name>
        <dbReference type="ChEBI" id="CHEBI:29105"/>
    </cofactor>
    <text evidence="7">Binds 1 zinc ion.</text>
</comment>
<dbReference type="GO" id="GO:0046872">
    <property type="term" value="F:metal ion binding"/>
    <property type="evidence" value="ECO:0007669"/>
    <property type="project" value="UniProtKB-UniRule"/>
</dbReference>
<keyword evidence="4 7" id="KW-0378">Hydrolase</keyword>
<evidence type="ECO:0000256" key="3">
    <source>
        <dbReference type="ARBA" id="ARBA00022723"/>
    </source>
</evidence>
<dbReference type="InterPro" id="IPR001567">
    <property type="entry name" value="Pept_M3A_M3B_dom"/>
</dbReference>
<dbReference type="SUPFAM" id="SSF55486">
    <property type="entry name" value="Metalloproteases ('zincins'), catalytic domain"/>
    <property type="match status" value="1"/>
</dbReference>
<dbReference type="Pfam" id="PF01432">
    <property type="entry name" value="Peptidase_M3"/>
    <property type="match status" value="1"/>
</dbReference>
<feature type="domain" description="Peptidase M3A/M3B catalytic" evidence="8">
    <location>
        <begin position="206"/>
        <end position="658"/>
    </location>
</feature>
<dbReference type="STRING" id="525245.HMPREF0044_1086"/>
<dbReference type="EC" id="3.4.-.-" evidence="9"/>
<dbReference type="GO" id="GO:0006508">
    <property type="term" value="P:proteolysis"/>
    <property type="evidence" value="ECO:0007669"/>
    <property type="project" value="UniProtKB-KW"/>
</dbReference>
<dbReference type="EMBL" id="ACFG01000030">
    <property type="protein sequence ID" value="EEH64067.1"/>
    <property type="molecule type" value="Genomic_DNA"/>
</dbReference>
<evidence type="ECO:0000313" key="10">
    <source>
        <dbReference type="Proteomes" id="UP000010301"/>
    </source>
</evidence>
<dbReference type="InterPro" id="IPR024079">
    <property type="entry name" value="MetalloPept_cat_dom_sf"/>
</dbReference>
<dbReference type="Gene3D" id="1.10.1370.40">
    <property type="match status" value="1"/>
</dbReference>
<dbReference type="InterPro" id="IPR024077">
    <property type="entry name" value="Neurolysin/TOP_dom2"/>
</dbReference>
<dbReference type="PANTHER" id="PTHR43660">
    <property type="entry name" value="DIPEPTIDYL CARBOXYPEPTIDASE"/>
    <property type="match status" value="1"/>
</dbReference>
<dbReference type="Gene3D" id="3.40.390.10">
    <property type="entry name" value="Collagenase (Catalytic Domain)"/>
    <property type="match status" value="1"/>
</dbReference>
<dbReference type="Gene3D" id="1.10.1370.10">
    <property type="entry name" value="Neurolysin, domain 3"/>
    <property type="match status" value="1"/>
</dbReference>
<dbReference type="InterPro" id="IPR034005">
    <property type="entry name" value="M3A_DCP"/>
</dbReference>
<protein>
    <submittedName>
        <fullName evidence="9">Peptidase family M3</fullName>
        <ecNumber evidence="9">3.4.-.-</ecNumber>
    </submittedName>
</protein>
<dbReference type="InterPro" id="IPR045090">
    <property type="entry name" value="Pept_M3A_M3B"/>
</dbReference>
<keyword evidence="5 7" id="KW-0862">Zinc</keyword>
<evidence type="ECO:0000256" key="1">
    <source>
        <dbReference type="ARBA" id="ARBA00006040"/>
    </source>
</evidence>
<dbReference type="GO" id="GO:0005829">
    <property type="term" value="C:cytosol"/>
    <property type="evidence" value="ECO:0007669"/>
    <property type="project" value="UniProtKB-ARBA"/>
</dbReference>
<name>C0W0K8_9ACTO</name>
<keyword evidence="2 7" id="KW-0645">Protease</keyword>
<evidence type="ECO:0000256" key="4">
    <source>
        <dbReference type="ARBA" id="ARBA00022801"/>
    </source>
</evidence>
<evidence type="ECO:0000259" key="8">
    <source>
        <dbReference type="Pfam" id="PF01432"/>
    </source>
</evidence>
<gene>
    <name evidence="9" type="ORF">HMPREF0044_1086</name>
</gene>
<dbReference type="GO" id="GO:0004222">
    <property type="term" value="F:metalloendopeptidase activity"/>
    <property type="evidence" value="ECO:0007669"/>
    <property type="project" value="InterPro"/>
</dbReference>
<dbReference type="eggNOG" id="COG0339">
    <property type="taxonomic scope" value="Bacteria"/>
</dbReference>
<dbReference type="Proteomes" id="UP000010301">
    <property type="component" value="Unassembled WGS sequence"/>
</dbReference>
<evidence type="ECO:0000256" key="5">
    <source>
        <dbReference type="ARBA" id="ARBA00022833"/>
    </source>
</evidence>
<comment type="similarity">
    <text evidence="1 7">Belongs to the peptidase M3 family.</text>
</comment>
<evidence type="ECO:0000256" key="7">
    <source>
        <dbReference type="RuleBase" id="RU003435"/>
    </source>
</evidence>
<organism evidence="9 10">
    <name type="scientific">Gleimia coleocanis DSM 15436</name>
    <dbReference type="NCBI Taxonomy" id="525245"/>
    <lineage>
        <taxon>Bacteria</taxon>
        <taxon>Bacillati</taxon>
        <taxon>Actinomycetota</taxon>
        <taxon>Actinomycetes</taxon>
        <taxon>Actinomycetales</taxon>
        <taxon>Actinomycetaceae</taxon>
        <taxon>Gleimia</taxon>
    </lineage>
</organism>
<evidence type="ECO:0000313" key="9">
    <source>
        <dbReference type="EMBL" id="EEH64067.1"/>
    </source>
</evidence>
<dbReference type="CDD" id="cd06456">
    <property type="entry name" value="M3A_DCP"/>
    <property type="match status" value="1"/>
</dbReference>
<dbReference type="HOGENOM" id="CLU_001805_4_0_11"/>
<dbReference type="PANTHER" id="PTHR43660:SF1">
    <property type="entry name" value="DIPEPTIDYL CARBOXYPEPTIDASE"/>
    <property type="match status" value="1"/>
</dbReference>
<evidence type="ECO:0000256" key="2">
    <source>
        <dbReference type="ARBA" id="ARBA00022670"/>
    </source>
</evidence>
<keyword evidence="10" id="KW-1185">Reference proteome</keyword>
<sequence length="660" mass="73622">MGWQNKPPRKFKIRHQGEKMSQIEKRLVDFSELTPEECQKRFDAATETYLKAVTELETAEATVVGFLEPLDEISAAFSEAISVLFHMTSAVGGADYEAVEGYMFSKMTEVDAQYRTNKAIYEKFVALESQELDEESATLVETELLKFRLGGIALSAKDQAELASLNKEIAQIATQYSQRVSKQLATEWEIDGQKFTPNNYTLQAVLADLTDPALRAKLLEKSLERGFGNDPETDTRHLVKAIVEARFKRAQLLGYPTHADLVIAEETAPSVSAAQQILSEVGKAALKKLNEEAKEYATLAAEDGVTEFKTSDWAFYEGKAKEAALGLSNEALKPYLELWTVLEQGVFFAANRLYGITATYRPELKGWDPSCRVYEIHDENGKSLGLFIADMFTRPGKSGGAWMNSLIQGYAGTDHESIIINCCNFTPVAEGEKKYLIWDDVETLFHEFGHALHGLLSKTKYALTAGTNVPRDFVELPSQLNEMWAYHPEVIANFARHAETGEVIPAEMLAQLQKSKTFGQAYTTVEFTASALLDQLWYTANPAEIGSVEEFEADALRRSGVYSELVPPRYRTTYFPHAFTVGYDAGYYSYMWAEALVAECEQWFRNVVAVDGDGGLNREAGRKIEAEILSRGASRKPNDSFVALIGHDARAETILTRRGL</sequence>
<dbReference type="AlphaFoldDB" id="C0W0K8"/>
<reference evidence="9 10" key="1">
    <citation type="submission" date="2009-01" db="EMBL/GenBank/DDBJ databases">
        <authorList>
            <person name="Qin X."/>
            <person name="Bachman B."/>
            <person name="Battles P."/>
            <person name="Bell A."/>
            <person name="Bess C."/>
            <person name="Bickham C."/>
            <person name="Chaboub L."/>
            <person name="Chen D."/>
            <person name="Coyle M."/>
            <person name="Deiros D.R."/>
            <person name="Dinh H."/>
            <person name="Forbes L."/>
            <person name="Fowler G."/>
            <person name="Francisco L."/>
            <person name="Fu Q."/>
            <person name="Gubbala S."/>
            <person name="Hale W."/>
            <person name="Han Y."/>
            <person name="Hemphill L."/>
            <person name="Highlander S.K."/>
            <person name="Hirani K."/>
            <person name="Hogues M."/>
            <person name="Jackson L."/>
            <person name="Jakkamsetti A."/>
            <person name="Javaid M."/>
            <person name="Jiang H."/>
            <person name="Korchina V."/>
            <person name="Kovar C."/>
            <person name="Lara F."/>
            <person name="Lee S."/>
            <person name="Mata R."/>
            <person name="Mathew T."/>
            <person name="Moen C."/>
            <person name="Morales K."/>
            <person name="Munidasa M."/>
            <person name="Nazareth L."/>
            <person name="Ngo R."/>
            <person name="Nguyen L."/>
            <person name="Okwuonu G."/>
            <person name="Ongeri F."/>
            <person name="Patil S."/>
            <person name="Petrosino J."/>
            <person name="Pham C."/>
            <person name="Pham P."/>
            <person name="Pu L.-L."/>
            <person name="Puazo M."/>
            <person name="Raj R."/>
            <person name="Reid J."/>
            <person name="Rouhana J."/>
            <person name="Saada N."/>
            <person name="Shang Y."/>
            <person name="Simmons D."/>
            <person name="Thornton R."/>
            <person name="Warren J."/>
            <person name="Weissenberger G."/>
            <person name="Zhang J."/>
            <person name="Zhang L."/>
            <person name="Zhou C."/>
            <person name="Zhu D."/>
            <person name="Muzny D."/>
            <person name="Worley K."/>
            <person name="Gibbs R."/>
        </authorList>
    </citation>
    <scope>NUCLEOTIDE SEQUENCE [LARGE SCALE GENOMIC DNA]</scope>
    <source>
        <strain evidence="9 10">DSM 15436</strain>
    </source>
</reference>
<evidence type="ECO:0000256" key="6">
    <source>
        <dbReference type="ARBA" id="ARBA00023049"/>
    </source>
</evidence>
<keyword evidence="6 7" id="KW-0482">Metalloprotease</keyword>
<comment type="caution">
    <text evidence="9">The sequence shown here is derived from an EMBL/GenBank/DDBJ whole genome shotgun (WGS) entry which is preliminary data.</text>
</comment>
<accession>C0W0K8</accession>
<proteinExistence type="inferred from homology"/>
<dbReference type="FunFam" id="3.40.390.10:FF:000009">
    <property type="entry name" value="Oligopeptidase A"/>
    <property type="match status" value="1"/>
</dbReference>